<accession>A0A8R1TU03</accession>
<protein>
    <submittedName>
        <fullName evidence="1">Uncharacterized protein</fullName>
    </submittedName>
</protein>
<reference evidence="1" key="2">
    <citation type="submission" date="2022-06" db="UniProtKB">
        <authorList>
            <consortium name="EnsemblMetazoa"/>
        </authorList>
    </citation>
    <scope>IDENTIFICATION</scope>
</reference>
<keyword evidence="2" id="KW-1185">Reference proteome</keyword>
<dbReference type="EnsemblMetazoa" id="OVOC4203.1">
    <property type="protein sequence ID" value="OVOC4203.1"/>
    <property type="gene ID" value="WBGene00241012"/>
</dbReference>
<reference evidence="2" key="1">
    <citation type="submission" date="2013-10" db="EMBL/GenBank/DDBJ databases">
        <title>Genome sequencing of Onchocerca volvulus.</title>
        <authorList>
            <person name="Cotton J."/>
            <person name="Tsai J."/>
            <person name="Stanley E."/>
            <person name="Tracey A."/>
            <person name="Holroyd N."/>
            <person name="Lustigman S."/>
            <person name="Berriman M."/>
        </authorList>
    </citation>
    <scope>NUCLEOTIDE SEQUENCE</scope>
</reference>
<dbReference type="AlphaFoldDB" id="A0A8R1TU03"/>
<dbReference type="EMBL" id="CMVM020000129">
    <property type="status" value="NOT_ANNOTATED_CDS"/>
    <property type="molecule type" value="Genomic_DNA"/>
</dbReference>
<sequence>MNSGDGAQKCVVIIIQSLTTESNISEINVIIANDYHHCLSQSLFTCTNPPKNLRIHVNQRVYRLQIILVRGLLLCLFKIRKKRIVVKSKYHLLIDRKMLITSSHSINRPLLSVLIKT</sequence>
<organism evidence="1 2">
    <name type="scientific">Onchocerca volvulus</name>
    <dbReference type="NCBI Taxonomy" id="6282"/>
    <lineage>
        <taxon>Eukaryota</taxon>
        <taxon>Metazoa</taxon>
        <taxon>Ecdysozoa</taxon>
        <taxon>Nematoda</taxon>
        <taxon>Chromadorea</taxon>
        <taxon>Rhabditida</taxon>
        <taxon>Spirurina</taxon>
        <taxon>Spiruromorpha</taxon>
        <taxon>Filarioidea</taxon>
        <taxon>Onchocercidae</taxon>
        <taxon>Onchocerca</taxon>
    </lineage>
</organism>
<evidence type="ECO:0000313" key="1">
    <source>
        <dbReference type="EnsemblMetazoa" id="OVOC4203.1"/>
    </source>
</evidence>
<name>A0A8R1TU03_ONCVO</name>
<evidence type="ECO:0000313" key="2">
    <source>
        <dbReference type="Proteomes" id="UP000024404"/>
    </source>
</evidence>
<dbReference type="Proteomes" id="UP000024404">
    <property type="component" value="Unassembled WGS sequence"/>
</dbReference>
<proteinExistence type="predicted"/>